<sequence length="37" mass="3873">MTMKFSLAAGAEGNLYIAKGTASGAIEITTTWDRAKP</sequence>
<protein>
    <recommendedName>
        <fullName evidence="1">Trypsin-co-occurring domain-containing protein</fullName>
    </recommendedName>
</protein>
<dbReference type="Pfam" id="PF19493">
    <property type="entry name" value="Trypco1"/>
    <property type="match status" value="1"/>
</dbReference>
<proteinExistence type="predicted"/>
<evidence type="ECO:0000313" key="3">
    <source>
        <dbReference type="Proteomes" id="UP000031599"/>
    </source>
</evidence>
<organism evidence="2 3">
    <name type="scientific">Enhygromyxa salina</name>
    <dbReference type="NCBI Taxonomy" id="215803"/>
    <lineage>
        <taxon>Bacteria</taxon>
        <taxon>Pseudomonadati</taxon>
        <taxon>Myxococcota</taxon>
        <taxon>Polyangia</taxon>
        <taxon>Nannocystales</taxon>
        <taxon>Nannocystaceae</taxon>
        <taxon>Enhygromyxa</taxon>
    </lineage>
</organism>
<evidence type="ECO:0000313" key="2">
    <source>
        <dbReference type="EMBL" id="KIG15234.1"/>
    </source>
</evidence>
<gene>
    <name evidence="2" type="ORF">DB30_05778</name>
</gene>
<accession>A0A0C1ZC10</accession>
<reference evidence="2 3" key="1">
    <citation type="submission" date="2014-12" db="EMBL/GenBank/DDBJ databases">
        <title>Genome assembly of Enhygromyxa salina DSM 15201.</title>
        <authorList>
            <person name="Sharma G."/>
            <person name="Subramanian S."/>
        </authorList>
    </citation>
    <scope>NUCLEOTIDE SEQUENCE [LARGE SCALE GENOMIC DNA]</scope>
    <source>
        <strain evidence="2 3">DSM 15201</strain>
    </source>
</reference>
<name>A0A0C1ZC10_9BACT</name>
<dbReference type="Proteomes" id="UP000031599">
    <property type="component" value="Unassembled WGS sequence"/>
</dbReference>
<dbReference type="EMBL" id="JMCC02000058">
    <property type="protein sequence ID" value="KIG15234.1"/>
    <property type="molecule type" value="Genomic_DNA"/>
</dbReference>
<dbReference type="InterPro" id="IPR045794">
    <property type="entry name" value="Trypco1"/>
</dbReference>
<feature type="domain" description="Trypsin-co-occurring" evidence="1">
    <location>
        <begin position="1"/>
        <end position="34"/>
    </location>
</feature>
<dbReference type="AlphaFoldDB" id="A0A0C1ZC10"/>
<evidence type="ECO:0000259" key="1">
    <source>
        <dbReference type="Pfam" id="PF19493"/>
    </source>
</evidence>
<comment type="caution">
    <text evidence="2">The sequence shown here is derived from an EMBL/GenBank/DDBJ whole genome shotgun (WGS) entry which is preliminary data.</text>
</comment>